<dbReference type="RefSeq" id="WP_139076366.1">
    <property type="nucleotide sequence ID" value="NZ_VDFU01000008.1"/>
</dbReference>
<dbReference type="Gene3D" id="1.20.1530.20">
    <property type="match status" value="1"/>
</dbReference>
<feature type="transmembrane region" description="Helical" evidence="8">
    <location>
        <begin position="199"/>
        <end position="217"/>
    </location>
</feature>
<keyword evidence="7 8" id="KW-0472">Membrane</keyword>
<dbReference type="InterPro" id="IPR004776">
    <property type="entry name" value="Mem_transp_PIN-like"/>
</dbReference>
<keyword evidence="5 8" id="KW-0812">Transmembrane</keyword>
<evidence type="ECO:0000256" key="8">
    <source>
        <dbReference type="SAM" id="Phobius"/>
    </source>
</evidence>
<comment type="subcellular location">
    <subcellularLocation>
        <location evidence="1">Cell membrane</location>
        <topology evidence="1">Multi-pass membrane protein</topology>
    </subcellularLocation>
</comment>
<feature type="transmembrane region" description="Helical" evidence="8">
    <location>
        <begin position="34"/>
        <end position="53"/>
    </location>
</feature>
<feature type="transmembrane region" description="Helical" evidence="8">
    <location>
        <begin position="6"/>
        <end position="22"/>
    </location>
</feature>
<protein>
    <submittedName>
        <fullName evidence="9">AEC family transporter</fullName>
    </submittedName>
</protein>
<dbReference type="GO" id="GO:0005886">
    <property type="term" value="C:plasma membrane"/>
    <property type="evidence" value="ECO:0007669"/>
    <property type="project" value="UniProtKB-SubCell"/>
</dbReference>
<dbReference type="Pfam" id="PF03547">
    <property type="entry name" value="Mem_trans"/>
    <property type="match status" value="1"/>
</dbReference>
<accession>A0A5C4MZN7</accession>
<evidence type="ECO:0000256" key="5">
    <source>
        <dbReference type="ARBA" id="ARBA00022692"/>
    </source>
</evidence>
<dbReference type="GO" id="GO:0055085">
    <property type="term" value="P:transmembrane transport"/>
    <property type="evidence" value="ECO:0007669"/>
    <property type="project" value="InterPro"/>
</dbReference>
<comment type="caution">
    <text evidence="9">The sequence shown here is derived from an EMBL/GenBank/DDBJ whole genome shotgun (WGS) entry which is preliminary data.</text>
</comment>
<keyword evidence="10" id="KW-1185">Reference proteome</keyword>
<keyword evidence="3" id="KW-0813">Transport</keyword>
<feature type="transmembrane region" description="Helical" evidence="8">
    <location>
        <begin position="167"/>
        <end position="187"/>
    </location>
</feature>
<evidence type="ECO:0000256" key="4">
    <source>
        <dbReference type="ARBA" id="ARBA00022475"/>
    </source>
</evidence>
<feature type="transmembrane region" description="Helical" evidence="8">
    <location>
        <begin position="259"/>
        <end position="278"/>
    </location>
</feature>
<dbReference type="Proteomes" id="UP000305887">
    <property type="component" value="Unassembled WGS sequence"/>
</dbReference>
<feature type="transmembrane region" description="Helical" evidence="8">
    <location>
        <begin position="285"/>
        <end position="307"/>
    </location>
</feature>
<evidence type="ECO:0000256" key="3">
    <source>
        <dbReference type="ARBA" id="ARBA00022448"/>
    </source>
</evidence>
<feature type="transmembrane region" description="Helical" evidence="8">
    <location>
        <begin position="229"/>
        <end position="247"/>
    </location>
</feature>
<feature type="transmembrane region" description="Helical" evidence="8">
    <location>
        <begin position="126"/>
        <end position="146"/>
    </location>
</feature>
<evidence type="ECO:0000313" key="10">
    <source>
        <dbReference type="Proteomes" id="UP000305887"/>
    </source>
</evidence>
<dbReference type="PANTHER" id="PTHR36838">
    <property type="entry name" value="AUXIN EFFLUX CARRIER FAMILY PROTEIN"/>
    <property type="match status" value="1"/>
</dbReference>
<evidence type="ECO:0000256" key="7">
    <source>
        <dbReference type="ARBA" id="ARBA00023136"/>
    </source>
</evidence>
<keyword evidence="4" id="KW-1003">Cell membrane</keyword>
<name>A0A5C4MZN7_9RHOB</name>
<feature type="transmembrane region" description="Helical" evidence="8">
    <location>
        <begin position="95"/>
        <end position="114"/>
    </location>
</feature>
<dbReference type="PANTHER" id="PTHR36838:SF3">
    <property type="entry name" value="TRANSPORTER AUXIN EFFLUX CARRIER EC FAMILY"/>
    <property type="match status" value="1"/>
</dbReference>
<dbReference type="AlphaFoldDB" id="A0A5C4MZN7"/>
<evidence type="ECO:0000256" key="2">
    <source>
        <dbReference type="ARBA" id="ARBA00010145"/>
    </source>
</evidence>
<dbReference type="InterPro" id="IPR038770">
    <property type="entry name" value="Na+/solute_symporter_sf"/>
</dbReference>
<evidence type="ECO:0000313" key="9">
    <source>
        <dbReference type="EMBL" id="TNC50043.1"/>
    </source>
</evidence>
<dbReference type="EMBL" id="VDFU01000008">
    <property type="protein sequence ID" value="TNC50043.1"/>
    <property type="molecule type" value="Genomic_DNA"/>
</dbReference>
<dbReference type="OrthoDB" id="9810457at2"/>
<evidence type="ECO:0000256" key="1">
    <source>
        <dbReference type="ARBA" id="ARBA00004651"/>
    </source>
</evidence>
<comment type="similarity">
    <text evidence="2">Belongs to the auxin efflux carrier (TC 2.A.69) family.</text>
</comment>
<keyword evidence="6 8" id="KW-1133">Transmembrane helix</keyword>
<gene>
    <name evidence="9" type="ORF">FHG66_08710</name>
</gene>
<organism evidence="9 10">
    <name type="scientific">Rubellimicrobium rubrum</name>
    <dbReference type="NCBI Taxonomy" id="2585369"/>
    <lineage>
        <taxon>Bacteria</taxon>
        <taxon>Pseudomonadati</taxon>
        <taxon>Pseudomonadota</taxon>
        <taxon>Alphaproteobacteria</taxon>
        <taxon>Rhodobacterales</taxon>
        <taxon>Roseobacteraceae</taxon>
        <taxon>Rubellimicrobium</taxon>
    </lineage>
</organism>
<feature type="transmembrane region" description="Helical" evidence="8">
    <location>
        <begin position="65"/>
        <end position="88"/>
    </location>
</feature>
<sequence length="309" mass="32929">MSILLSVILPVFVVIGLGFFAAKRRLIPEAGIDGIMRFSQGFAIPILLFQAIATLDLQENFDLRLVGTFYTGSFTCFLIGMLAAHHLFKRDWEDAVAIGFIALFSNSLLLGLPITERAFGADATQANFAIIAVHSPFCYAVGITAMEIAKAKGHPPHTIPAKVLRAIFSNSLIIGITLGLIVNLTGLPIPTVVDEGLDMLVRAALPSALFGLGGVIARYRIEGDMPTILFTLSLSLILHPSIAWLLGTQMNLSQNEFRSVVVTAAMAPGANAYLFAAMYGRATRVAASCVLLGTALSIVTAAVWLALLA</sequence>
<proteinExistence type="inferred from homology"/>
<evidence type="ECO:0000256" key="6">
    <source>
        <dbReference type="ARBA" id="ARBA00022989"/>
    </source>
</evidence>
<reference evidence="9 10" key="1">
    <citation type="submission" date="2019-06" db="EMBL/GenBank/DDBJ databases">
        <title>YIM 131921 draft genome.</title>
        <authorList>
            <person name="Jiang L."/>
        </authorList>
    </citation>
    <scope>NUCLEOTIDE SEQUENCE [LARGE SCALE GENOMIC DNA]</scope>
    <source>
        <strain evidence="9 10">YIM 131921</strain>
    </source>
</reference>